<dbReference type="Gene3D" id="3.30.70.270">
    <property type="match status" value="1"/>
</dbReference>
<dbReference type="AlphaFoldDB" id="A0A3L8P0K5"/>
<feature type="transmembrane region" description="Helical" evidence="1">
    <location>
        <begin position="137"/>
        <end position="155"/>
    </location>
</feature>
<dbReference type="EMBL" id="RDBE01000010">
    <property type="protein sequence ID" value="RLV48119.1"/>
    <property type="molecule type" value="Genomic_DNA"/>
</dbReference>
<evidence type="ECO:0000259" key="4">
    <source>
        <dbReference type="PROSITE" id="PS50887"/>
    </source>
</evidence>
<keyword evidence="1" id="KW-0472">Membrane</keyword>
<dbReference type="PROSITE" id="PS50883">
    <property type="entry name" value="EAL"/>
    <property type="match status" value="1"/>
</dbReference>
<dbReference type="SUPFAM" id="SSF141868">
    <property type="entry name" value="EAL domain-like"/>
    <property type="match status" value="1"/>
</dbReference>
<dbReference type="InterPro" id="IPR000160">
    <property type="entry name" value="GGDEF_dom"/>
</dbReference>
<accession>A0A3L8P0K5</accession>
<dbReference type="CDD" id="cd01948">
    <property type="entry name" value="EAL"/>
    <property type="match status" value="1"/>
</dbReference>
<dbReference type="CDD" id="cd00130">
    <property type="entry name" value="PAS"/>
    <property type="match status" value="1"/>
</dbReference>
<organism evidence="5 6">
    <name type="scientific">Nocardioides mangrovicus</name>
    <dbReference type="NCBI Taxonomy" id="2478913"/>
    <lineage>
        <taxon>Bacteria</taxon>
        <taxon>Bacillati</taxon>
        <taxon>Actinomycetota</taxon>
        <taxon>Actinomycetes</taxon>
        <taxon>Propionibacteriales</taxon>
        <taxon>Nocardioidaceae</taxon>
        <taxon>Nocardioides</taxon>
    </lineage>
</organism>
<keyword evidence="1" id="KW-1133">Transmembrane helix</keyword>
<dbReference type="PROSITE" id="PS50887">
    <property type="entry name" value="GGDEF"/>
    <property type="match status" value="1"/>
</dbReference>
<dbReference type="SUPFAM" id="SSF55785">
    <property type="entry name" value="PYP-like sensor domain (PAS domain)"/>
    <property type="match status" value="1"/>
</dbReference>
<protein>
    <submittedName>
        <fullName evidence="5">EAL domain-containing protein</fullName>
    </submittedName>
</protein>
<dbReference type="InterPro" id="IPR035919">
    <property type="entry name" value="EAL_sf"/>
</dbReference>
<evidence type="ECO:0000259" key="2">
    <source>
        <dbReference type="PROSITE" id="PS50112"/>
    </source>
</evidence>
<feature type="domain" description="GGDEF" evidence="4">
    <location>
        <begin position="334"/>
        <end position="466"/>
    </location>
</feature>
<evidence type="ECO:0000313" key="5">
    <source>
        <dbReference type="EMBL" id="RLV48119.1"/>
    </source>
</evidence>
<dbReference type="Gene3D" id="3.30.450.20">
    <property type="entry name" value="PAS domain"/>
    <property type="match status" value="1"/>
</dbReference>
<name>A0A3L8P0K5_9ACTN</name>
<keyword evidence="1" id="KW-0812">Transmembrane</keyword>
<dbReference type="InterPro" id="IPR013656">
    <property type="entry name" value="PAS_4"/>
</dbReference>
<dbReference type="SUPFAM" id="SSF55073">
    <property type="entry name" value="Nucleotide cyclase"/>
    <property type="match status" value="1"/>
</dbReference>
<comment type="caution">
    <text evidence="5">The sequence shown here is derived from an EMBL/GenBank/DDBJ whole genome shotgun (WGS) entry which is preliminary data.</text>
</comment>
<dbReference type="SMART" id="SM00091">
    <property type="entry name" value="PAS"/>
    <property type="match status" value="1"/>
</dbReference>
<dbReference type="InterPro" id="IPR001633">
    <property type="entry name" value="EAL_dom"/>
</dbReference>
<dbReference type="PANTHER" id="PTHR44757:SF2">
    <property type="entry name" value="BIOFILM ARCHITECTURE MAINTENANCE PROTEIN MBAA"/>
    <property type="match status" value="1"/>
</dbReference>
<dbReference type="OrthoDB" id="23692at2"/>
<keyword evidence="6" id="KW-1185">Reference proteome</keyword>
<dbReference type="CDD" id="cd01949">
    <property type="entry name" value="GGDEF"/>
    <property type="match status" value="1"/>
</dbReference>
<evidence type="ECO:0000313" key="6">
    <source>
        <dbReference type="Proteomes" id="UP000281708"/>
    </source>
</evidence>
<dbReference type="PANTHER" id="PTHR44757">
    <property type="entry name" value="DIGUANYLATE CYCLASE DGCP"/>
    <property type="match status" value="1"/>
</dbReference>
<feature type="domain" description="PAS" evidence="2">
    <location>
        <begin position="178"/>
        <end position="248"/>
    </location>
</feature>
<dbReference type="InterPro" id="IPR043128">
    <property type="entry name" value="Rev_trsase/Diguanyl_cyclase"/>
</dbReference>
<dbReference type="InterPro" id="IPR029787">
    <property type="entry name" value="Nucleotide_cyclase"/>
</dbReference>
<dbReference type="FunFam" id="3.30.70.270:FF:000001">
    <property type="entry name" value="Diguanylate cyclase domain protein"/>
    <property type="match status" value="1"/>
</dbReference>
<dbReference type="InterPro" id="IPR052155">
    <property type="entry name" value="Biofilm_reg_signaling"/>
</dbReference>
<dbReference type="SMART" id="SM00052">
    <property type="entry name" value="EAL"/>
    <property type="match status" value="1"/>
</dbReference>
<dbReference type="NCBIfam" id="TIGR00254">
    <property type="entry name" value="GGDEF"/>
    <property type="match status" value="1"/>
</dbReference>
<feature type="domain" description="EAL" evidence="3">
    <location>
        <begin position="475"/>
        <end position="727"/>
    </location>
</feature>
<dbReference type="Pfam" id="PF00563">
    <property type="entry name" value="EAL"/>
    <property type="match status" value="1"/>
</dbReference>
<dbReference type="Pfam" id="PF08448">
    <property type="entry name" value="PAS_4"/>
    <property type="match status" value="1"/>
</dbReference>
<dbReference type="SMART" id="SM00267">
    <property type="entry name" value="GGDEF"/>
    <property type="match status" value="1"/>
</dbReference>
<dbReference type="InterPro" id="IPR035965">
    <property type="entry name" value="PAS-like_dom_sf"/>
</dbReference>
<dbReference type="Pfam" id="PF00990">
    <property type="entry name" value="GGDEF"/>
    <property type="match status" value="1"/>
</dbReference>
<proteinExistence type="predicted"/>
<reference evidence="5 6" key="1">
    <citation type="submission" date="2018-10" db="EMBL/GenBank/DDBJ databases">
        <title>Marmoricola sp. 4Q3S-7 whole genome shotgun sequence.</title>
        <authorList>
            <person name="Li F."/>
        </authorList>
    </citation>
    <scope>NUCLEOTIDE SEQUENCE [LARGE SCALE GENOMIC DNA]</scope>
    <source>
        <strain evidence="5 6">4Q3S-7</strain>
    </source>
</reference>
<sequence>MPSSTARPPRAPWLRGAATLLGTVIVVLLEFALLTTVYHSGDGARERQRAFIAADAALSAWAPGASTGPVTAEFDHLEAVVGRDGVHHDQTEALIAAQNSWRTDPYDTTAQQRLQRASDRLGRSLAGDVRFADRRAAAIHAALLALVSVGWFLWFRRVVRRHRELEHTVTQAHAQIHGEHRMSALVRNSADMITVIESDTMLSFASSSIRTVTGHDPEAMVGRSFLDVIAAEDRELVTSLLAAARPGDHPVTLHATHTDGRALLLEGTLTNLLADEAVNGWVCTMRDVTERTRLQEELSHQALHDALTGLANRRLFTDRLSHALRRRRREGDVGSLVVLFLDLDDFKIVNDSRGHHVGDELLTTFAERLRATTRGGDTVARFGGDEFAVLMEDVDVLVAREVAERIVAGFAEPILAGHQEIQVAASIGLAVAVPGEVTGEDVMRNADVAMYWAKDRGKGTIAVYDADLHADALARLELQSELAHAVDHDELRLHFQPNVDLESGRIVAFEALVRWQHPTRGLVPPAAFVPIAEQSGLDVPMGSWVLREACRSAQEHLNGPGEPVGITVNVTARQIADPGFVELVTAIVAETGLDPRRLELEITESTLLADREETVRRLGVLRERGIWVAVDDFGTGYSSLSYLSDLPVDVLKIDKSFVDQITLDGGPLVDAIVSLAGSLRLLPVAEGVETAEQAWRLRRAGCRIGQGFLWSKPVPLAEATELLQNELTLPLFHALSHEATRPVTVA</sequence>
<evidence type="ECO:0000256" key="1">
    <source>
        <dbReference type="SAM" id="Phobius"/>
    </source>
</evidence>
<gene>
    <name evidence="5" type="ORF">D9V37_18750</name>
</gene>
<evidence type="ECO:0000259" key="3">
    <source>
        <dbReference type="PROSITE" id="PS50883"/>
    </source>
</evidence>
<dbReference type="InterPro" id="IPR000014">
    <property type="entry name" value="PAS"/>
</dbReference>
<dbReference type="RefSeq" id="WP_121807624.1">
    <property type="nucleotide sequence ID" value="NZ_RDBE01000010.1"/>
</dbReference>
<dbReference type="Gene3D" id="3.20.20.450">
    <property type="entry name" value="EAL domain"/>
    <property type="match status" value="1"/>
</dbReference>
<feature type="transmembrane region" description="Helical" evidence="1">
    <location>
        <begin position="20"/>
        <end position="39"/>
    </location>
</feature>
<dbReference type="PROSITE" id="PS50112">
    <property type="entry name" value="PAS"/>
    <property type="match status" value="1"/>
</dbReference>
<dbReference type="NCBIfam" id="TIGR00229">
    <property type="entry name" value="sensory_box"/>
    <property type="match status" value="1"/>
</dbReference>
<dbReference type="Proteomes" id="UP000281708">
    <property type="component" value="Unassembled WGS sequence"/>
</dbReference>